<evidence type="ECO:0000256" key="1">
    <source>
        <dbReference type="SAM" id="SignalP"/>
    </source>
</evidence>
<gene>
    <name evidence="2" type="ORF">PECUL_23A060169</name>
</gene>
<name>A0AAD1W0Y0_PELCU</name>
<evidence type="ECO:0000313" key="3">
    <source>
        <dbReference type="Proteomes" id="UP001295444"/>
    </source>
</evidence>
<keyword evidence="3" id="KW-1185">Reference proteome</keyword>
<dbReference type="PANTHER" id="PTHR42972">
    <property type="entry name" value="TOL-PAL SYSTEM PROTEIN TOLB"/>
    <property type="match status" value="1"/>
</dbReference>
<reference evidence="2" key="1">
    <citation type="submission" date="2022-03" db="EMBL/GenBank/DDBJ databases">
        <authorList>
            <person name="Alioto T."/>
            <person name="Alioto T."/>
            <person name="Gomez Garrido J."/>
        </authorList>
    </citation>
    <scope>NUCLEOTIDE SEQUENCE</scope>
</reference>
<protein>
    <recommendedName>
        <fullName evidence="4">Poly(3-hydroxybutyrate) depolymerase</fullName>
    </recommendedName>
</protein>
<keyword evidence="1" id="KW-0732">Signal</keyword>
<organism evidence="2 3">
    <name type="scientific">Pelobates cultripes</name>
    <name type="common">Western spadefoot toad</name>
    <dbReference type="NCBI Taxonomy" id="61616"/>
    <lineage>
        <taxon>Eukaryota</taxon>
        <taxon>Metazoa</taxon>
        <taxon>Chordata</taxon>
        <taxon>Craniata</taxon>
        <taxon>Vertebrata</taxon>
        <taxon>Euteleostomi</taxon>
        <taxon>Amphibia</taxon>
        <taxon>Batrachia</taxon>
        <taxon>Anura</taxon>
        <taxon>Pelobatoidea</taxon>
        <taxon>Pelobatidae</taxon>
        <taxon>Pelobates</taxon>
    </lineage>
</organism>
<feature type="chain" id="PRO_5042275810" description="Poly(3-hydroxybutyrate) depolymerase" evidence="1">
    <location>
        <begin position="17"/>
        <end position="328"/>
    </location>
</feature>
<dbReference type="AlphaFoldDB" id="A0AAD1W0Y0"/>
<dbReference type="Proteomes" id="UP001295444">
    <property type="component" value="Chromosome 03"/>
</dbReference>
<dbReference type="InterPro" id="IPR029058">
    <property type="entry name" value="AB_hydrolase_fold"/>
</dbReference>
<dbReference type="SUPFAM" id="SSF53474">
    <property type="entry name" value="alpha/beta-Hydrolases"/>
    <property type="match status" value="1"/>
</dbReference>
<evidence type="ECO:0000313" key="2">
    <source>
        <dbReference type="EMBL" id="CAH2276332.1"/>
    </source>
</evidence>
<dbReference type="EMBL" id="OW240914">
    <property type="protein sequence ID" value="CAH2276332.1"/>
    <property type="molecule type" value="Genomic_DNA"/>
</dbReference>
<sequence length="328" mass="35661">MKGYLLLLVLFGICNAQSRLGSYNIDSTISVSGISSGAYMANQFHVAQSKKVIGAALFAGGPYYCASGNMLTATNACMKFPSSINVNSLKSQTQRYANSGLIDPVLNLANSKVFIFSGSRDSVVVPGVVKKLEEYYLSYVNSGNVRTVYDIPVEHGMPTDSYGGACGSTNSEYINNCGYNGAYEALNHIYGGLRKPSSSAGLTGQLILFDQSEYFKLAPAVSYGMDTAGYVYIPSSCQSSTRCRLHIAFHGCLQGRAKIGDRYARNAGYNQVADLNNLIILYPQAKSNLTNPNGCWDWWGFSSYAYANKNGFQMTGVERMMLRTLGQY</sequence>
<proteinExistence type="predicted"/>
<dbReference type="Gene3D" id="3.40.50.1820">
    <property type="entry name" value="alpha/beta hydrolase"/>
    <property type="match status" value="2"/>
</dbReference>
<feature type="signal peptide" evidence="1">
    <location>
        <begin position="1"/>
        <end position="16"/>
    </location>
</feature>
<evidence type="ECO:0008006" key="4">
    <source>
        <dbReference type="Google" id="ProtNLM"/>
    </source>
</evidence>
<accession>A0AAD1W0Y0</accession>
<dbReference type="PANTHER" id="PTHR42972:SF8">
    <property type="entry name" value="POLYHYDROXYBUTYRATE DEPOLYMERASE"/>
    <property type="match status" value="1"/>
</dbReference>